<feature type="region of interest" description="Disordered" evidence="1">
    <location>
        <begin position="1133"/>
        <end position="1156"/>
    </location>
</feature>
<feature type="domain" description="ZP" evidence="4">
    <location>
        <begin position="806"/>
        <end position="1061"/>
    </location>
</feature>
<sequence length="1316" mass="145504">MNAMCGDRLWAFERVVGAFLEGFDDREEHNVQTKTECEKLCLFESTFTCRSAEYDESQNICRLSREDRRSQPSAFRRVPGSPLDYLENQCFWEVVFIKIINEIASWYMWTNQYLHLVIQAAREHVKSQDEETRCTLDSVPNSYPRYLDTVLSLVTDEADCERRCKTFADFSCRSFSYYPSGSQCFISGDDRASAGNEASMSRPGTTYYERNCHVDHSPQGLGIGHGFGPGVNIEPSLGPTIGLGFGSGGPERPESAGENKGGGCVASGRPEWEKVSGFELQGQRSVGLLFRDRIPGISAHCAHLCLEDPRCRSFNLHYERNDCIGLEVNSESSGIDLRPTPGVAFFERICLQGCFIIGINTNQCLLSSDASSSVSSGGFQAQSGALYAERECSGVSGGPAGGLHFGGPHGSGPHGSGPHGSGPHGSGPHGSGPHPGGPTYGPHHHHPGVPYGPTDPSVPWPGAPLFGSQPARGPPYGGGPGKFPTSPSTPYPGFVSSIPPRPFEHNEIHGGLYADQEYVYFRGYFHLYGKRACMINWKLDRSKYSNIILAVLVNIIQEPLRTRGNAGVTAECLVECGQQRDRCLAVSLESIRGGRQRCYALDRSADSENAPLQAAPDLGYFQKICLRERPCTKAWVFTRVPSFELVAPSAVEITNVPSRRRCQDECLRSARITCRSATYYGREKLCKVSPDTRRTLPEMFRRTSNDVDYMENECASQPPNCEYTDSPGHFLPYTDRFVPRILEVAECRRLCDQEREFPCRSFNFHTNRRECMLSSDDSFTADKAALIKDRDFFYSERGSCSNVRVDCTQADMLITFSFGSPFDGRVYATGNPQACFEMGNSQSQLVLRIPMGTQCGTVQQNPVIMQNTDKTVRVECRFDASDQTVSYSPKGNREEGGGISVTVPFRPSGTNLVSNTAPTPSVRMRIVMRGGVEATVVGLGEDLQLRIEIDPGSAFGIFARNLEARTDNGELLTLIDNVGYVYSKYSTNLFKFFLLVTHVSICPRDPNIFPALQIERGTRDLYADFKAFRFPSTATVNFVATVQFCQDVCEPIRCHTGVQSFGKRRKRSADLEKNVVEGGEEGNNSNKSKNVTITYVAENSTSGLLEILSSTPKDITTNEPTIRNEVLDTSTASMMPKSSTTDSIPTTTKPREPDLPNELPLQLRLVVGEDLLPKLSKEDATSRRKNKVSIISEPATHPTLSNAEEDEDSGCTQRPLLLTALFITIFLNIAFLVAFGMFYRAKRRQWAKLTGEHSTHGPPHFTPEVLFRSVYDRLQPSPSAFSASLGAMLSTPMPQDMSPMPHHDSPKDHPLHARRK</sequence>
<keyword evidence="6" id="KW-1185">Reference proteome</keyword>
<keyword evidence="2" id="KW-0812">Transmembrane</keyword>
<accession>A0A8K0P4A3</accession>
<feature type="transmembrane region" description="Helical" evidence="2">
    <location>
        <begin position="1216"/>
        <end position="1239"/>
    </location>
</feature>
<feature type="region of interest" description="Disordered" evidence="1">
    <location>
        <begin position="1291"/>
        <end position="1316"/>
    </location>
</feature>
<organism evidence="5 6">
    <name type="scientific">Ladona fulva</name>
    <name type="common">Scarce chaser dragonfly</name>
    <name type="synonym">Libellula fulva</name>
    <dbReference type="NCBI Taxonomy" id="123851"/>
    <lineage>
        <taxon>Eukaryota</taxon>
        <taxon>Metazoa</taxon>
        <taxon>Ecdysozoa</taxon>
        <taxon>Arthropoda</taxon>
        <taxon>Hexapoda</taxon>
        <taxon>Insecta</taxon>
        <taxon>Pterygota</taxon>
        <taxon>Palaeoptera</taxon>
        <taxon>Odonata</taxon>
        <taxon>Epiprocta</taxon>
        <taxon>Anisoptera</taxon>
        <taxon>Libelluloidea</taxon>
        <taxon>Libellulidae</taxon>
        <taxon>Ladona</taxon>
    </lineage>
</organism>
<dbReference type="PANTHER" id="PTHR47327:SF9">
    <property type="entry name" value="NO MECHANORECEPTOR POTENTIAL A, ISOFORM A"/>
    <property type="match status" value="1"/>
</dbReference>
<keyword evidence="2" id="KW-1133">Transmembrane helix</keyword>
<dbReference type="EMBL" id="KZ308631">
    <property type="protein sequence ID" value="KAG8232567.1"/>
    <property type="molecule type" value="Genomic_DNA"/>
</dbReference>
<dbReference type="SMART" id="SM00473">
    <property type="entry name" value="PAN_AP"/>
    <property type="match status" value="5"/>
</dbReference>
<dbReference type="InterPro" id="IPR052774">
    <property type="entry name" value="Celegans_DevNeuronal_Protein"/>
</dbReference>
<feature type="compositionally biased region" description="Basic and acidic residues" evidence="1">
    <location>
        <begin position="1301"/>
        <end position="1316"/>
    </location>
</feature>
<gene>
    <name evidence="5" type="ORF">J437_LFUL008705</name>
</gene>
<reference evidence="5" key="1">
    <citation type="submission" date="2013-04" db="EMBL/GenBank/DDBJ databases">
        <authorList>
            <person name="Qu J."/>
            <person name="Murali S.C."/>
            <person name="Bandaranaike D."/>
            <person name="Bellair M."/>
            <person name="Blankenburg K."/>
            <person name="Chao H."/>
            <person name="Dinh H."/>
            <person name="Doddapaneni H."/>
            <person name="Downs B."/>
            <person name="Dugan-Rocha S."/>
            <person name="Elkadiri S."/>
            <person name="Gnanaolivu R.D."/>
            <person name="Hernandez B."/>
            <person name="Javaid M."/>
            <person name="Jayaseelan J.C."/>
            <person name="Lee S."/>
            <person name="Li M."/>
            <person name="Ming W."/>
            <person name="Munidasa M."/>
            <person name="Muniz J."/>
            <person name="Nguyen L."/>
            <person name="Ongeri F."/>
            <person name="Osuji N."/>
            <person name="Pu L.-L."/>
            <person name="Puazo M."/>
            <person name="Qu C."/>
            <person name="Quiroz J."/>
            <person name="Raj R."/>
            <person name="Weissenberger G."/>
            <person name="Xin Y."/>
            <person name="Zou X."/>
            <person name="Han Y."/>
            <person name="Richards S."/>
            <person name="Worley K."/>
            <person name="Muzny D."/>
            <person name="Gibbs R."/>
        </authorList>
    </citation>
    <scope>NUCLEOTIDE SEQUENCE</scope>
    <source>
        <strain evidence="5">Sampled in the wild</strain>
    </source>
</reference>
<feature type="domain" description="Apple" evidence="3">
    <location>
        <begin position="721"/>
        <end position="800"/>
    </location>
</feature>
<keyword evidence="2" id="KW-0472">Membrane</keyword>
<name>A0A8K0P4A3_LADFU</name>
<dbReference type="PROSITE" id="PS50948">
    <property type="entry name" value="PAN"/>
    <property type="match status" value="5"/>
</dbReference>
<feature type="domain" description="Apple" evidence="3">
    <location>
        <begin position="5"/>
        <end position="90"/>
    </location>
</feature>
<dbReference type="Proteomes" id="UP000792457">
    <property type="component" value="Unassembled WGS sequence"/>
</dbReference>
<evidence type="ECO:0000256" key="1">
    <source>
        <dbReference type="SAM" id="MobiDB-lite"/>
    </source>
</evidence>
<dbReference type="GO" id="GO:0009653">
    <property type="term" value="P:anatomical structure morphogenesis"/>
    <property type="evidence" value="ECO:0007669"/>
    <property type="project" value="TreeGrafter"/>
</dbReference>
<comment type="caution">
    <text evidence="5">The sequence shown here is derived from an EMBL/GenBank/DDBJ whole genome shotgun (WGS) entry which is preliminary data.</text>
</comment>
<dbReference type="InterPro" id="IPR001507">
    <property type="entry name" value="ZP_dom"/>
</dbReference>
<dbReference type="SMART" id="SM00241">
    <property type="entry name" value="ZP"/>
    <property type="match status" value="1"/>
</dbReference>
<dbReference type="PROSITE" id="PS51034">
    <property type="entry name" value="ZP_2"/>
    <property type="match status" value="1"/>
</dbReference>
<feature type="domain" description="Apple" evidence="3">
    <location>
        <begin position="264"/>
        <end position="350"/>
    </location>
</feature>
<evidence type="ECO:0000256" key="2">
    <source>
        <dbReference type="SAM" id="Phobius"/>
    </source>
</evidence>
<dbReference type="InterPro" id="IPR003609">
    <property type="entry name" value="Pan_app"/>
</dbReference>
<feature type="compositionally biased region" description="Polar residues" evidence="1">
    <location>
        <begin position="1133"/>
        <end position="1148"/>
    </location>
</feature>
<evidence type="ECO:0000259" key="4">
    <source>
        <dbReference type="PROSITE" id="PS51034"/>
    </source>
</evidence>
<dbReference type="CDD" id="cd01099">
    <property type="entry name" value="PAN_AP_HGF"/>
    <property type="match status" value="4"/>
</dbReference>
<feature type="region of interest" description="Disordered" evidence="1">
    <location>
        <begin position="1183"/>
        <end position="1209"/>
    </location>
</feature>
<feature type="compositionally biased region" description="Gly residues" evidence="1">
    <location>
        <begin position="398"/>
        <end position="434"/>
    </location>
</feature>
<protein>
    <submittedName>
        <fullName evidence="5">Uncharacterized protein</fullName>
    </submittedName>
</protein>
<evidence type="ECO:0000259" key="3">
    <source>
        <dbReference type="PROSITE" id="PS50948"/>
    </source>
</evidence>
<feature type="domain" description="Apple" evidence="3">
    <location>
        <begin position="134"/>
        <end position="212"/>
    </location>
</feature>
<evidence type="ECO:0000313" key="6">
    <source>
        <dbReference type="Proteomes" id="UP000792457"/>
    </source>
</evidence>
<proteinExistence type="predicted"/>
<dbReference type="OrthoDB" id="6430118at2759"/>
<dbReference type="PANTHER" id="PTHR47327">
    <property type="entry name" value="FI18240P1-RELATED"/>
    <property type="match status" value="1"/>
</dbReference>
<dbReference type="Gene3D" id="3.50.4.10">
    <property type="entry name" value="Hepatocyte Growth Factor"/>
    <property type="match status" value="4"/>
</dbReference>
<evidence type="ECO:0000313" key="5">
    <source>
        <dbReference type="EMBL" id="KAG8232567.1"/>
    </source>
</evidence>
<dbReference type="Pfam" id="PF00024">
    <property type="entry name" value="PAN_1"/>
    <property type="match status" value="5"/>
</dbReference>
<reference evidence="5" key="2">
    <citation type="submission" date="2017-10" db="EMBL/GenBank/DDBJ databases">
        <title>Ladona fulva Genome sequencing and assembly.</title>
        <authorList>
            <person name="Murali S."/>
            <person name="Richards S."/>
            <person name="Bandaranaike D."/>
            <person name="Bellair M."/>
            <person name="Blankenburg K."/>
            <person name="Chao H."/>
            <person name="Dinh H."/>
            <person name="Doddapaneni H."/>
            <person name="Dugan-Rocha S."/>
            <person name="Elkadiri S."/>
            <person name="Gnanaolivu R."/>
            <person name="Hernandez B."/>
            <person name="Skinner E."/>
            <person name="Javaid M."/>
            <person name="Lee S."/>
            <person name="Li M."/>
            <person name="Ming W."/>
            <person name="Munidasa M."/>
            <person name="Muniz J."/>
            <person name="Nguyen L."/>
            <person name="Hughes D."/>
            <person name="Osuji N."/>
            <person name="Pu L.-L."/>
            <person name="Puazo M."/>
            <person name="Qu C."/>
            <person name="Quiroz J."/>
            <person name="Raj R."/>
            <person name="Weissenberger G."/>
            <person name="Xin Y."/>
            <person name="Zou X."/>
            <person name="Han Y."/>
            <person name="Worley K."/>
            <person name="Muzny D."/>
            <person name="Gibbs R."/>
        </authorList>
    </citation>
    <scope>NUCLEOTIDE SEQUENCE</scope>
    <source>
        <strain evidence="5">Sampled in the wild</strain>
    </source>
</reference>
<feature type="region of interest" description="Disordered" evidence="1">
    <location>
        <begin position="398"/>
        <end position="498"/>
    </location>
</feature>
<dbReference type="SUPFAM" id="SSF57414">
    <property type="entry name" value="Hairpin loop containing domain-like"/>
    <property type="match status" value="5"/>
</dbReference>
<feature type="domain" description="Apple" evidence="3">
    <location>
        <begin position="631"/>
        <end position="714"/>
    </location>
</feature>